<protein>
    <recommendedName>
        <fullName evidence="4">Holin</fullName>
    </recommendedName>
</protein>
<organism evidence="2 3">
    <name type="scientific">Thermomonospora cellulosilytica</name>
    <dbReference type="NCBI Taxonomy" id="1411118"/>
    <lineage>
        <taxon>Bacteria</taxon>
        <taxon>Bacillati</taxon>
        <taxon>Actinomycetota</taxon>
        <taxon>Actinomycetes</taxon>
        <taxon>Streptosporangiales</taxon>
        <taxon>Thermomonosporaceae</taxon>
        <taxon>Thermomonospora</taxon>
    </lineage>
</organism>
<feature type="transmembrane region" description="Helical" evidence="1">
    <location>
        <begin position="33"/>
        <end position="52"/>
    </location>
</feature>
<proteinExistence type="predicted"/>
<name>A0A7W3MXG5_9ACTN</name>
<comment type="caution">
    <text evidence="2">The sequence shown here is derived from an EMBL/GenBank/DDBJ whole genome shotgun (WGS) entry which is preliminary data.</text>
</comment>
<dbReference type="EMBL" id="JACJII010000001">
    <property type="protein sequence ID" value="MBA9003651.1"/>
    <property type="molecule type" value="Genomic_DNA"/>
</dbReference>
<gene>
    <name evidence="2" type="ORF">HNR21_002533</name>
</gene>
<reference evidence="2 3" key="1">
    <citation type="submission" date="2020-08" db="EMBL/GenBank/DDBJ databases">
        <title>Sequencing the genomes of 1000 actinobacteria strains.</title>
        <authorList>
            <person name="Klenk H.-P."/>
        </authorList>
    </citation>
    <scope>NUCLEOTIDE SEQUENCE [LARGE SCALE GENOMIC DNA]</scope>
    <source>
        <strain evidence="2 3">DSM 45823</strain>
    </source>
</reference>
<keyword evidence="1" id="KW-0472">Membrane</keyword>
<evidence type="ECO:0000313" key="2">
    <source>
        <dbReference type="EMBL" id="MBA9003651.1"/>
    </source>
</evidence>
<evidence type="ECO:0008006" key="4">
    <source>
        <dbReference type="Google" id="ProtNLM"/>
    </source>
</evidence>
<dbReference type="Proteomes" id="UP000539313">
    <property type="component" value="Unassembled WGS sequence"/>
</dbReference>
<evidence type="ECO:0000313" key="3">
    <source>
        <dbReference type="Proteomes" id="UP000539313"/>
    </source>
</evidence>
<keyword evidence="1" id="KW-1133">Transmembrane helix</keyword>
<keyword evidence="1" id="KW-0812">Transmembrane</keyword>
<accession>A0A7W3MXG5</accession>
<keyword evidence="3" id="KW-1185">Reference proteome</keyword>
<sequence>MKISAYWKSVIAAAGPVLLAAQAAIEDGRIDSGEWIPIGVAVLVALGVWGIPNKPKTGGQVRQ</sequence>
<dbReference type="AlphaFoldDB" id="A0A7W3MXG5"/>
<evidence type="ECO:0000256" key="1">
    <source>
        <dbReference type="SAM" id="Phobius"/>
    </source>
</evidence>
<dbReference type="RefSeq" id="WP_119728326.1">
    <property type="nucleotide sequence ID" value="NZ_JACJII010000001.1"/>
</dbReference>